<protein>
    <recommendedName>
        <fullName evidence="5">Asparagine synthase</fullName>
    </recommendedName>
</protein>
<evidence type="ECO:0008006" key="5">
    <source>
        <dbReference type="Google" id="ProtNLM"/>
    </source>
</evidence>
<dbReference type="EMBL" id="BJUV01000001">
    <property type="protein sequence ID" value="GEK81772.1"/>
    <property type="molecule type" value="Genomic_DNA"/>
</dbReference>
<accession>A0A7W3JGN9</accession>
<evidence type="ECO:0000313" key="2">
    <source>
        <dbReference type="EMBL" id="MBA8812511.1"/>
    </source>
</evidence>
<dbReference type="Proteomes" id="UP000321154">
    <property type="component" value="Unassembled WGS sequence"/>
</dbReference>
<dbReference type="OrthoDB" id="5118185at2"/>
<sequence>MTRDDPDRAADPSPLERAVDEGFLIIRAAAVVSVANTVIRRALQEHLPFDDEVATAAARDELRRLEAEQRDGVGRLRSLRRRTHRAYGQSRHQFDYRVDDIDALRLREATHKELAARIARSARDDAFVAALVSAARSRAWDDVGSTVVDRLGWAAAPSPDYDDGRDERIRTLLDVDLAALGAADGATTDGGGGV</sequence>
<dbReference type="Proteomes" id="UP000522688">
    <property type="component" value="Unassembled WGS sequence"/>
</dbReference>
<reference evidence="2 4" key="2">
    <citation type="submission" date="2020-07" db="EMBL/GenBank/DDBJ databases">
        <title>Sequencing the genomes of 1000 actinobacteria strains.</title>
        <authorList>
            <person name="Klenk H.-P."/>
        </authorList>
    </citation>
    <scope>NUCLEOTIDE SEQUENCE [LARGE SCALE GENOMIC DNA]</scope>
    <source>
        <strain evidence="2 4">DSM 10309</strain>
    </source>
</reference>
<reference evidence="1 3" key="1">
    <citation type="submission" date="2019-07" db="EMBL/GenBank/DDBJ databases">
        <title>Whole genome shotgun sequence of Frigoribacterium faeni NBRC 103066.</title>
        <authorList>
            <person name="Hosoyama A."/>
            <person name="Uohara A."/>
            <person name="Ohji S."/>
            <person name="Ichikawa N."/>
        </authorList>
    </citation>
    <scope>NUCLEOTIDE SEQUENCE [LARGE SCALE GENOMIC DNA]</scope>
    <source>
        <strain evidence="1 3">NBRC 103066</strain>
    </source>
</reference>
<dbReference type="AlphaFoldDB" id="A0A7W3JGN9"/>
<gene>
    <name evidence="2" type="ORF">FB463_000735</name>
    <name evidence="1" type="ORF">FFA01_00810</name>
</gene>
<dbReference type="EMBL" id="JACGWW010000001">
    <property type="protein sequence ID" value="MBA8812511.1"/>
    <property type="molecule type" value="Genomic_DNA"/>
</dbReference>
<evidence type="ECO:0000313" key="1">
    <source>
        <dbReference type="EMBL" id="GEK81772.1"/>
    </source>
</evidence>
<comment type="caution">
    <text evidence="2">The sequence shown here is derived from an EMBL/GenBank/DDBJ whole genome shotgun (WGS) entry which is preliminary data.</text>
</comment>
<dbReference type="RefSeq" id="WP_146851818.1">
    <property type="nucleotide sequence ID" value="NZ_BAAAHR010000002.1"/>
</dbReference>
<name>A0A7W3JGN9_9MICO</name>
<evidence type="ECO:0000313" key="3">
    <source>
        <dbReference type="Proteomes" id="UP000321154"/>
    </source>
</evidence>
<proteinExistence type="predicted"/>
<organism evidence="2 4">
    <name type="scientific">Frigoribacterium faeni</name>
    <dbReference type="NCBI Taxonomy" id="145483"/>
    <lineage>
        <taxon>Bacteria</taxon>
        <taxon>Bacillati</taxon>
        <taxon>Actinomycetota</taxon>
        <taxon>Actinomycetes</taxon>
        <taxon>Micrococcales</taxon>
        <taxon>Microbacteriaceae</taxon>
        <taxon>Frigoribacterium</taxon>
    </lineage>
</organism>
<keyword evidence="3" id="KW-1185">Reference proteome</keyword>
<evidence type="ECO:0000313" key="4">
    <source>
        <dbReference type="Proteomes" id="UP000522688"/>
    </source>
</evidence>